<organism evidence="3 4">
    <name type="scientific">Aquisalinus flavus</name>
    <dbReference type="NCBI Taxonomy" id="1526572"/>
    <lineage>
        <taxon>Bacteria</taxon>
        <taxon>Pseudomonadati</taxon>
        <taxon>Pseudomonadota</taxon>
        <taxon>Alphaproteobacteria</taxon>
        <taxon>Parvularculales</taxon>
        <taxon>Parvularculaceae</taxon>
        <taxon>Aquisalinus</taxon>
    </lineage>
</organism>
<dbReference type="AlphaFoldDB" id="A0A8J2V386"/>
<evidence type="ECO:0000313" key="3">
    <source>
        <dbReference type="EMBL" id="GGD12638.1"/>
    </source>
</evidence>
<evidence type="ECO:0000313" key="4">
    <source>
        <dbReference type="Proteomes" id="UP000613582"/>
    </source>
</evidence>
<reference evidence="3" key="1">
    <citation type="journal article" date="2014" name="Int. J. Syst. Evol. Microbiol.">
        <title>Complete genome sequence of Corynebacterium casei LMG S-19264T (=DSM 44701T), isolated from a smear-ripened cheese.</title>
        <authorList>
            <consortium name="US DOE Joint Genome Institute (JGI-PGF)"/>
            <person name="Walter F."/>
            <person name="Albersmeier A."/>
            <person name="Kalinowski J."/>
            <person name="Ruckert C."/>
        </authorList>
    </citation>
    <scope>NUCLEOTIDE SEQUENCE</scope>
    <source>
        <strain evidence="3">CGMCC 1.12921</strain>
    </source>
</reference>
<dbReference type="EMBL" id="BMGH01000001">
    <property type="protein sequence ID" value="GGD12638.1"/>
    <property type="molecule type" value="Genomic_DNA"/>
</dbReference>
<gene>
    <name evidence="3" type="ORF">GCM10011342_21770</name>
</gene>
<keyword evidence="4" id="KW-1185">Reference proteome</keyword>
<dbReference type="Pfam" id="PF18120">
    <property type="entry name" value="DUF5597"/>
    <property type="match status" value="1"/>
</dbReference>
<name>A0A8J2V386_9PROT</name>
<feature type="domain" description="DUF5597" evidence="2">
    <location>
        <begin position="2"/>
        <end position="85"/>
    </location>
</feature>
<proteinExistence type="predicted"/>
<dbReference type="Proteomes" id="UP000613582">
    <property type="component" value="Unassembled WGS sequence"/>
</dbReference>
<reference evidence="3" key="2">
    <citation type="submission" date="2020-09" db="EMBL/GenBank/DDBJ databases">
        <authorList>
            <person name="Sun Q."/>
            <person name="Zhou Y."/>
        </authorList>
    </citation>
    <scope>NUCLEOTIDE SEQUENCE</scope>
    <source>
        <strain evidence="3">CGMCC 1.12921</strain>
    </source>
</reference>
<comment type="caution">
    <text evidence="3">The sequence shown here is derived from an EMBL/GenBank/DDBJ whole genome shotgun (WGS) entry which is preliminary data.</text>
</comment>
<evidence type="ECO:0000256" key="1">
    <source>
        <dbReference type="SAM" id="MobiDB-lite"/>
    </source>
</evidence>
<protein>
    <recommendedName>
        <fullName evidence="2">DUF5597 domain-containing protein</fullName>
    </recommendedName>
</protein>
<dbReference type="InterPro" id="IPR040719">
    <property type="entry name" value="DUF5597"/>
</dbReference>
<feature type="region of interest" description="Disordered" evidence="1">
    <location>
        <begin position="1"/>
        <end position="20"/>
    </location>
</feature>
<accession>A0A8J2V386</accession>
<sequence length="102" mass="11535">MEARFVDPWTPKQSQQIASHGGLIIQTGPEEFIVAGKGMTLTFPDRADGTLTGIESVQEGRLVGEEWQGGRWLNGDQTHQGRHIRLPPDDFSIQRIRLYSYR</sequence>
<dbReference type="Gene3D" id="2.60.220.20">
    <property type="entry name" value="putative beta-Galactosidase from caulobacter crescentus"/>
    <property type="match status" value="1"/>
</dbReference>
<evidence type="ECO:0000259" key="2">
    <source>
        <dbReference type="Pfam" id="PF18120"/>
    </source>
</evidence>